<sequence>MNATATGGVPLRIDFVSDVVCPWCAIGLASLEQALERTRGEVQAELHFRPFELNPQLPPEGEDIAGHLQKKYGLSPAQLAESHERIRQRGAELGFTFAADRRRIYNTFDAHRLLHWAALEGSQIALKHALLRAYFTDGQNVSNHDTLVRIAGGTGLAPDRAREILASDTYASEVRAEEQLHRQNGINAVPAIIIDQQHLISGGQPMEVFERALRQIATAKTG</sequence>
<keyword evidence="3" id="KW-1185">Reference proteome</keyword>
<feature type="domain" description="DSBA-like thioredoxin" evidence="1">
    <location>
        <begin position="13"/>
        <end position="213"/>
    </location>
</feature>
<dbReference type="PANTHER" id="PTHR13887:SF41">
    <property type="entry name" value="THIOREDOXIN SUPERFAMILY PROTEIN"/>
    <property type="match status" value="1"/>
</dbReference>
<evidence type="ECO:0000259" key="1">
    <source>
        <dbReference type="Pfam" id="PF01323"/>
    </source>
</evidence>
<dbReference type="Gene3D" id="3.40.30.10">
    <property type="entry name" value="Glutaredoxin"/>
    <property type="match status" value="1"/>
</dbReference>
<dbReference type="SUPFAM" id="SSF52833">
    <property type="entry name" value="Thioredoxin-like"/>
    <property type="match status" value="1"/>
</dbReference>
<name>A0ABV4HVW5_9GAMM</name>
<dbReference type="PANTHER" id="PTHR13887">
    <property type="entry name" value="GLUTATHIONE S-TRANSFERASE KAPPA"/>
    <property type="match status" value="1"/>
</dbReference>
<reference evidence="2 3" key="1">
    <citation type="submission" date="2024-07" db="EMBL/GenBank/DDBJ databases">
        <title>Luteimonas salilacus sp. nov., isolated from the shore soil of Salt Lake in Tibet of China.</title>
        <authorList>
            <person name="Zhang X."/>
            <person name="Li A."/>
        </authorList>
    </citation>
    <scope>NUCLEOTIDE SEQUENCE [LARGE SCALE GENOMIC DNA]</scope>
    <source>
        <strain evidence="2 3">B3-2-R+30</strain>
    </source>
</reference>
<dbReference type="RefSeq" id="WP_370565900.1">
    <property type="nucleotide sequence ID" value="NZ_JBFWIB010000036.1"/>
</dbReference>
<dbReference type="CDD" id="cd03024">
    <property type="entry name" value="DsbA_FrnE"/>
    <property type="match status" value="1"/>
</dbReference>
<dbReference type="InterPro" id="IPR001853">
    <property type="entry name" value="DSBA-like_thioredoxin_dom"/>
</dbReference>
<accession>A0ABV4HVW5</accession>
<dbReference type="Proteomes" id="UP001566331">
    <property type="component" value="Unassembled WGS sequence"/>
</dbReference>
<organism evidence="2 3">
    <name type="scientific">Luteimonas salinilitoris</name>
    <dbReference type="NCBI Taxonomy" id="3237697"/>
    <lineage>
        <taxon>Bacteria</taxon>
        <taxon>Pseudomonadati</taxon>
        <taxon>Pseudomonadota</taxon>
        <taxon>Gammaproteobacteria</taxon>
        <taxon>Lysobacterales</taxon>
        <taxon>Lysobacteraceae</taxon>
        <taxon>Luteimonas</taxon>
    </lineage>
</organism>
<evidence type="ECO:0000313" key="3">
    <source>
        <dbReference type="Proteomes" id="UP001566331"/>
    </source>
</evidence>
<protein>
    <submittedName>
        <fullName evidence="2">DsbA family oxidoreductase</fullName>
    </submittedName>
</protein>
<comment type="caution">
    <text evidence="2">The sequence shown here is derived from an EMBL/GenBank/DDBJ whole genome shotgun (WGS) entry which is preliminary data.</text>
</comment>
<proteinExistence type="predicted"/>
<dbReference type="Pfam" id="PF01323">
    <property type="entry name" value="DSBA"/>
    <property type="match status" value="1"/>
</dbReference>
<dbReference type="EMBL" id="JBFWIC010000061">
    <property type="protein sequence ID" value="MEZ0476895.1"/>
    <property type="molecule type" value="Genomic_DNA"/>
</dbReference>
<dbReference type="InterPro" id="IPR036249">
    <property type="entry name" value="Thioredoxin-like_sf"/>
</dbReference>
<evidence type="ECO:0000313" key="2">
    <source>
        <dbReference type="EMBL" id="MEZ0476895.1"/>
    </source>
</evidence>
<gene>
    <name evidence="2" type="ORF">AB6713_20165</name>
</gene>